<dbReference type="OrthoDB" id="25826at2759"/>
<comment type="caution">
    <text evidence="4">The sequence shown here is derived from an EMBL/GenBank/DDBJ whole genome shotgun (WGS) entry which is preliminary data.</text>
</comment>
<evidence type="ECO:0000313" key="5">
    <source>
        <dbReference type="EMBL" id="CAL4802198.1"/>
    </source>
</evidence>
<dbReference type="InterPro" id="IPR037396">
    <property type="entry name" value="FMN_HAD"/>
</dbReference>
<reference evidence="5 6" key="2">
    <citation type="submission" date="2024-05" db="EMBL/GenBank/DDBJ databases">
        <authorList>
            <person name="Chen Y."/>
            <person name="Shah S."/>
            <person name="Dougan E. K."/>
            <person name="Thang M."/>
            <person name="Chan C."/>
        </authorList>
    </citation>
    <scope>NUCLEOTIDE SEQUENCE [LARGE SCALE GENOMIC DNA]</scope>
</reference>
<comment type="cofactor">
    <cofactor evidence="1">
        <name>FMN</name>
        <dbReference type="ChEBI" id="CHEBI:58210"/>
    </cofactor>
</comment>
<dbReference type="EMBL" id="CAMXCT020006505">
    <property type="protein sequence ID" value="CAL1168261.1"/>
    <property type="molecule type" value="Genomic_DNA"/>
</dbReference>
<gene>
    <name evidence="4" type="ORF">C1SCF055_LOCUS39748</name>
</gene>
<dbReference type="SUPFAM" id="SSF51395">
    <property type="entry name" value="FMN-linked oxidoreductases"/>
    <property type="match status" value="1"/>
</dbReference>
<dbReference type="GO" id="GO:0016491">
    <property type="term" value="F:oxidoreductase activity"/>
    <property type="evidence" value="ECO:0007669"/>
    <property type="project" value="UniProtKB-KW"/>
</dbReference>
<dbReference type="PANTHER" id="PTHR10578">
    <property type="entry name" value="S -2-HYDROXY-ACID OXIDASE-RELATED"/>
    <property type="match status" value="1"/>
</dbReference>
<dbReference type="Proteomes" id="UP001152797">
    <property type="component" value="Unassembled WGS sequence"/>
</dbReference>
<proteinExistence type="predicted"/>
<evidence type="ECO:0000313" key="6">
    <source>
        <dbReference type="Proteomes" id="UP001152797"/>
    </source>
</evidence>
<dbReference type="AlphaFoldDB" id="A0A9P1DRH2"/>
<reference evidence="4" key="1">
    <citation type="submission" date="2022-10" db="EMBL/GenBank/DDBJ databases">
        <authorList>
            <person name="Chen Y."/>
            <person name="Dougan E. K."/>
            <person name="Chan C."/>
            <person name="Rhodes N."/>
            <person name="Thang M."/>
        </authorList>
    </citation>
    <scope>NUCLEOTIDE SEQUENCE</scope>
</reference>
<evidence type="ECO:0000256" key="1">
    <source>
        <dbReference type="ARBA" id="ARBA00001917"/>
    </source>
</evidence>
<evidence type="ECO:0000259" key="3">
    <source>
        <dbReference type="PROSITE" id="PS51349"/>
    </source>
</evidence>
<accession>A0A9P1DRH2</accession>
<feature type="domain" description="FMN hydroxy acid dehydrogenase" evidence="3">
    <location>
        <begin position="1"/>
        <end position="118"/>
    </location>
</feature>
<dbReference type="EMBL" id="CAMXCT030006505">
    <property type="protein sequence ID" value="CAL4802198.1"/>
    <property type="molecule type" value="Genomic_DNA"/>
</dbReference>
<dbReference type="EMBL" id="CAMXCT010006505">
    <property type="protein sequence ID" value="CAI4014886.1"/>
    <property type="molecule type" value="Genomic_DNA"/>
</dbReference>
<sequence>MAGPGMPQATDFSRTKRESRGRLGRWIILLDSWPMCPAVELYYDSGVRSGRDVAKALCLGARGVGIGRPYYWAAACGGEEGIVQLVQQLTAELKLCMQQLGVSQLRQLNPRLLAWDRLQSNL</sequence>
<dbReference type="InterPro" id="IPR013785">
    <property type="entry name" value="Aldolase_TIM"/>
</dbReference>
<dbReference type="PROSITE" id="PS51349">
    <property type="entry name" value="FMN_HYDROXY_ACID_DH_2"/>
    <property type="match status" value="1"/>
</dbReference>
<keyword evidence="2" id="KW-0560">Oxidoreductase</keyword>
<dbReference type="InterPro" id="IPR000262">
    <property type="entry name" value="FMN-dep_DH"/>
</dbReference>
<dbReference type="PANTHER" id="PTHR10578:SF104">
    <property type="entry name" value="CYTOCHROME B2, MITOCHONDRIAL-RELATED"/>
    <property type="match status" value="1"/>
</dbReference>
<evidence type="ECO:0000256" key="2">
    <source>
        <dbReference type="ARBA" id="ARBA00023002"/>
    </source>
</evidence>
<evidence type="ECO:0000313" key="4">
    <source>
        <dbReference type="EMBL" id="CAI4014886.1"/>
    </source>
</evidence>
<dbReference type="Gene3D" id="3.20.20.70">
    <property type="entry name" value="Aldolase class I"/>
    <property type="match status" value="1"/>
</dbReference>
<dbReference type="Pfam" id="PF01070">
    <property type="entry name" value="FMN_dh"/>
    <property type="match status" value="1"/>
</dbReference>
<keyword evidence="6" id="KW-1185">Reference proteome</keyword>
<organism evidence="4">
    <name type="scientific">Cladocopium goreaui</name>
    <dbReference type="NCBI Taxonomy" id="2562237"/>
    <lineage>
        <taxon>Eukaryota</taxon>
        <taxon>Sar</taxon>
        <taxon>Alveolata</taxon>
        <taxon>Dinophyceae</taxon>
        <taxon>Suessiales</taxon>
        <taxon>Symbiodiniaceae</taxon>
        <taxon>Cladocopium</taxon>
    </lineage>
</organism>
<name>A0A9P1DRH2_9DINO</name>
<protein>
    <submittedName>
        <fullName evidence="5">L-lactate dehydrogenase (Cytochrome) (Cytochrom e b2) (Flavocytochrome b2) (FCB2) (L-lactate ferricytochrome c oxidoreductase) (L-LCR)</fullName>
    </submittedName>
</protein>